<reference evidence="7" key="1">
    <citation type="submission" date="2023-04" db="EMBL/GenBank/DDBJ databases">
        <title>Phytophthora fragariaefolia NBRC 109709.</title>
        <authorList>
            <person name="Ichikawa N."/>
            <person name="Sato H."/>
            <person name="Tonouchi N."/>
        </authorList>
    </citation>
    <scope>NUCLEOTIDE SEQUENCE</scope>
    <source>
        <strain evidence="7">NBRC 109709</strain>
    </source>
</reference>
<organism evidence="7 8">
    <name type="scientific">Phytophthora fragariaefolia</name>
    <dbReference type="NCBI Taxonomy" id="1490495"/>
    <lineage>
        <taxon>Eukaryota</taxon>
        <taxon>Sar</taxon>
        <taxon>Stramenopiles</taxon>
        <taxon>Oomycota</taxon>
        <taxon>Peronosporomycetes</taxon>
        <taxon>Peronosporales</taxon>
        <taxon>Peronosporaceae</taxon>
        <taxon>Phytophthora</taxon>
    </lineage>
</organism>
<evidence type="ECO:0000259" key="6">
    <source>
        <dbReference type="PROSITE" id="PS50016"/>
    </source>
</evidence>
<dbReference type="InterPro" id="IPR019786">
    <property type="entry name" value="Zinc_finger_PHD-type_CS"/>
</dbReference>
<keyword evidence="8" id="KW-1185">Reference proteome</keyword>
<feature type="domain" description="PHD-type" evidence="6">
    <location>
        <begin position="52"/>
        <end position="102"/>
    </location>
</feature>
<keyword evidence="3" id="KW-0862">Zinc</keyword>
<evidence type="ECO:0000256" key="1">
    <source>
        <dbReference type="ARBA" id="ARBA00022723"/>
    </source>
</evidence>
<keyword evidence="1" id="KW-0479">Metal-binding</keyword>
<evidence type="ECO:0000256" key="3">
    <source>
        <dbReference type="ARBA" id="ARBA00022833"/>
    </source>
</evidence>
<gene>
    <name evidence="7" type="ORF">Pfra01_001190600</name>
</gene>
<evidence type="ECO:0000256" key="4">
    <source>
        <dbReference type="PROSITE-ProRule" id="PRU00146"/>
    </source>
</evidence>
<evidence type="ECO:0000256" key="2">
    <source>
        <dbReference type="ARBA" id="ARBA00022771"/>
    </source>
</evidence>
<dbReference type="Proteomes" id="UP001165121">
    <property type="component" value="Unassembled WGS sequence"/>
</dbReference>
<dbReference type="SMART" id="SM00249">
    <property type="entry name" value="PHD"/>
    <property type="match status" value="1"/>
</dbReference>
<evidence type="ECO:0000313" key="7">
    <source>
        <dbReference type="EMBL" id="GMF39718.1"/>
    </source>
</evidence>
<feature type="region of interest" description="Disordered" evidence="5">
    <location>
        <begin position="1"/>
        <end position="49"/>
    </location>
</feature>
<feature type="compositionally biased region" description="Basic and acidic residues" evidence="5">
    <location>
        <begin position="15"/>
        <end position="27"/>
    </location>
</feature>
<proteinExistence type="predicted"/>
<dbReference type="AlphaFoldDB" id="A0A9W6XJL8"/>
<dbReference type="InterPro" id="IPR011011">
    <property type="entry name" value="Znf_FYVE_PHD"/>
</dbReference>
<dbReference type="InterPro" id="IPR013083">
    <property type="entry name" value="Znf_RING/FYVE/PHD"/>
</dbReference>
<sequence length="227" mass="24474">MDELSDVESHASQQEQEHEQEQEHDQEQEQEQEQEPMDVEMDADAAPDEKNVTVCEVCRSSQRERDIVLCDDCDAEYHVFCLEPPLPQVPEGAWLCPKCRAKFPSSEAASGAADGVRVKAESVRAAAGGAGAAADAHTREAAPTSGSAQDRAADGPTSIPVSAPWGMLESARRVLKRARFVVVLCCCVCACAYADRAGSGGKPRLEQLAAGSCVQLRRRQVRRPGVP</sequence>
<accession>A0A9W6XJL8</accession>
<dbReference type="Gene3D" id="3.30.40.10">
    <property type="entry name" value="Zinc/RING finger domain, C3HC4 (zinc finger)"/>
    <property type="match status" value="1"/>
</dbReference>
<name>A0A9W6XJL8_9STRA</name>
<dbReference type="OrthoDB" id="432829at2759"/>
<dbReference type="PROSITE" id="PS01359">
    <property type="entry name" value="ZF_PHD_1"/>
    <property type="match status" value="1"/>
</dbReference>
<dbReference type="InterPro" id="IPR019787">
    <property type="entry name" value="Znf_PHD-finger"/>
</dbReference>
<evidence type="ECO:0000313" key="8">
    <source>
        <dbReference type="Proteomes" id="UP001165121"/>
    </source>
</evidence>
<keyword evidence="2 4" id="KW-0863">Zinc-finger</keyword>
<dbReference type="Pfam" id="PF00628">
    <property type="entry name" value="PHD"/>
    <property type="match status" value="1"/>
</dbReference>
<comment type="caution">
    <text evidence="7">The sequence shown here is derived from an EMBL/GenBank/DDBJ whole genome shotgun (WGS) entry which is preliminary data.</text>
</comment>
<evidence type="ECO:0000256" key="5">
    <source>
        <dbReference type="SAM" id="MobiDB-lite"/>
    </source>
</evidence>
<dbReference type="PANTHER" id="PTHR24102:SF28">
    <property type="entry name" value="PHD-TYPE DOMAIN-CONTAINING PROTEIN"/>
    <property type="match status" value="1"/>
</dbReference>
<dbReference type="PANTHER" id="PTHR24102">
    <property type="entry name" value="PHD FINGER PROTEIN"/>
    <property type="match status" value="1"/>
</dbReference>
<feature type="compositionally biased region" description="Acidic residues" evidence="5">
    <location>
        <begin position="28"/>
        <end position="46"/>
    </location>
</feature>
<dbReference type="SUPFAM" id="SSF57903">
    <property type="entry name" value="FYVE/PHD zinc finger"/>
    <property type="match status" value="1"/>
</dbReference>
<dbReference type="GO" id="GO:0008270">
    <property type="term" value="F:zinc ion binding"/>
    <property type="evidence" value="ECO:0007669"/>
    <property type="project" value="UniProtKB-KW"/>
</dbReference>
<dbReference type="PROSITE" id="PS50016">
    <property type="entry name" value="ZF_PHD_2"/>
    <property type="match status" value="1"/>
</dbReference>
<dbReference type="InterPro" id="IPR001965">
    <property type="entry name" value="Znf_PHD"/>
</dbReference>
<protein>
    <submittedName>
        <fullName evidence="7">Unnamed protein product</fullName>
    </submittedName>
</protein>
<dbReference type="EMBL" id="BSXT01001183">
    <property type="protein sequence ID" value="GMF39718.1"/>
    <property type="molecule type" value="Genomic_DNA"/>
</dbReference>
<feature type="region of interest" description="Disordered" evidence="5">
    <location>
        <begin position="130"/>
        <end position="160"/>
    </location>
</feature>